<dbReference type="InterPro" id="IPR013087">
    <property type="entry name" value="Znf_C2H2_type"/>
</dbReference>
<organism evidence="11 12">
    <name type="scientific">Solanum commersonii</name>
    <name type="common">Commerson's wild potato</name>
    <name type="synonym">Commerson's nightshade</name>
    <dbReference type="NCBI Taxonomy" id="4109"/>
    <lineage>
        <taxon>Eukaryota</taxon>
        <taxon>Viridiplantae</taxon>
        <taxon>Streptophyta</taxon>
        <taxon>Embryophyta</taxon>
        <taxon>Tracheophyta</taxon>
        <taxon>Spermatophyta</taxon>
        <taxon>Magnoliopsida</taxon>
        <taxon>eudicotyledons</taxon>
        <taxon>Gunneridae</taxon>
        <taxon>Pentapetalae</taxon>
        <taxon>asterids</taxon>
        <taxon>lamiids</taxon>
        <taxon>Solanales</taxon>
        <taxon>Solanaceae</taxon>
        <taxon>Solanoideae</taxon>
        <taxon>Solaneae</taxon>
        <taxon>Solanum</taxon>
    </lineage>
</organism>
<dbReference type="PROSITE" id="PS50157">
    <property type="entry name" value="ZINC_FINGER_C2H2_2"/>
    <property type="match status" value="1"/>
</dbReference>
<feature type="region of interest" description="Disordered" evidence="9">
    <location>
        <begin position="70"/>
        <end position="119"/>
    </location>
</feature>
<dbReference type="PROSITE" id="PS00028">
    <property type="entry name" value="ZINC_FINGER_C2H2_1"/>
    <property type="match status" value="1"/>
</dbReference>
<dbReference type="SUPFAM" id="SSF57667">
    <property type="entry name" value="beta-beta-alpha zinc fingers"/>
    <property type="match status" value="1"/>
</dbReference>
<dbReference type="PANTHER" id="PTHR45801:SF107">
    <property type="entry name" value="TRANSCRIPTIONAL REGULATOR SUPERMAN-LIKE"/>
    <property type="match status" value="1"/>
</dbReference>
<dbReference type="PANTHER" id="PTHR45801">
    <property type="entry name" value="OS07G0101800 PROTEIN"/>
    <property type="match status" value="1"/>
</dbReference>
<dbReference type="AlphaFoldDB" id="A0A9J5YMB8"/>
<feature type="compositionally biased region" description="Low complexity" evidence="9">
    <location>
        <begin position="85"/>
        <end position="104"/>
    </location>
</feature>
<evidence type="ECO:0000256" key="1">
    <source>
        <dbReference type="ARBA" id="ARBA00004123"/>
    </source>
</evidence>
<evidence type="ECO:0000256" key="4">
    <source>
        <dbReference type="ARBA" id="ARBA00022833"/>
    </source>
</evidence>
<evidence type="ECO:0000256" key="3">
    <source>
        <dbReference type="ARBA" id="ARBA00022771"/>
    </source>
</evidence>
<evidence type="ECO:0000313" key="12">
    <source>
        <dbReference type="Proteomes" id="UP000824120"/>
    </source>
</evidence>
<dbReference type="GO" id="GO:0005634">
    <property type="term" value="C:nucleus"/>
    <property type="evidence" value="ECO:0007669"/>
    <property type="project" value="UniProtKB-SubCell"/>
</dbReference>
<gene>
    <name evidence="11" type="ORF">H5410_032241</name>
</gene>
<dbReference type="GO" id="GO:0008270">
    <property type="term" value="F:zinc ion binding"/>
    <property type="evidence" value="ECO:0007669"/>
    <property type="project" value="UniProtKB-KW"/>
</dbReference>
<dbReference type="EMBL" id="JACXVP010000006">
    <property type="protein sequence ID" value="KAG5600871.1"/>
    <property type="molecule type" value="Genomic_DNA"/>
</dbReference>
<evidence type="ECO:0000313" key="11">
    <source>
        <dbReference type="EMBL" id="KAG5600871.1"/>
    </source>
</evidence>
<sequence>MERQMKILSNNNTVKESYNYGNEDDELLMCTWPPSCYTCSFCKRGFKSAQALGGHMNVHRRDRAKFLMMRHHSPPPTTNDKHTYSLLNLNPNPNPNPNISSSSTSPPPSSSRKFSHYSNGGASHEIMRKCVVIPNLKSSSTTTKDSLCMQDKEFVRLDLQIGLFTESKQELDLELRLGYT</sequence>
<feature type="domain" description="C2H2-type" evidence="10">
    <location>
        <begin position="37"/>
        <end position="64"/>
    </location>
</feature>
<evidence type="ECO:0000256" key="8">
    <source>
        <dbReference type="PROSITE-ProRule" id="PRU00042"/>
    </source>
</evidence>
<evidence type="ECO:0000256" key="5">
    <source>
        <dbReference type="ARBA" id="ARBA00023015"/>
    </source>
</evidence>
<accession>A0A9J5YMB8</accession>
<dbReference type="SMART" id="SM00355">
    <property type="entry name" value="ZnF_C2H2"/>
    <property type="match status" value="1"/>
</dbReference>
<dbReference type="Proteomes" id="UP000824120">
    <property type="component" value="Chromosome 6"/>
</dbReference>
<evidence type="ECO:0000256" key="7">
    <source>
        <dbReference type="ARBA" id="ARBA00023242"/>
    </source>
</evidence>
<keyword evidence="7" id="KW-0539">Nucleus</keyword>
<keyword evidence="5" id="KW-0805">Transcription regulation</keyword>
<dbReference type="Gene3D" id="3.30.160.60">
    <property type="entry name" value="Classic Zinc Finger"/>
    <property type="match status" value="1"/>
</dbReference>
<keyword evidence="2" id="KW-0479">Metal-binding</keyword>
<dbReference type="OrthoDB" id="1708403at2759"/>
<dbReference type="InterPro" id="IPR036236">
    <property type="entry name" value="Znf_C2H2_sf"/>
</dbReference>
<dbReference type="InterPro" id="IPR052426">
    <property type="entry name" value="Plant_dev_regulator"/>
</dbReference>
<keyword evidence="6" id="KW-0804">Transcription</keyword>
<protein>
    <recommendedName>
        <fullName evidence="10">C2H2-type domain-containing protein</fullName>
    </recommendedName>
</protein>
<comment type="caution">
    <text evidence="11">The sequence shown here is derived from an EMBL/GenBank/DDBJ whole genome shotgun (WGS) entry which is preliminary data.</text>
</comment>
<proteinExistence type="predicted"/>
<keyword evidence="3 8" id="KW-0863">Zinc-finger</keyword>
<evidence type="ECO:0000256" key="6">
    <source>
        <dbReference type="ARBA" id="ARBA00023163"/>
    </source>
</evidence>
<keyword evidence="12" id="KW-1185">Reference proteome</keyword>
<dbReference type="Pfam" id="PF13912">
    <property type="entry name" value="zf-C2H2_6"/>
    <property type="match status" value="1"/>
</dbReference>
<evidence type="ECO:0000259" key="10">
    <source>
        <dbReference type="PROSITE" id="PS50157"/>
    </source>
</evidence>
<name>A0A9J5YMB8_SOLCO</name>
<evidence type="ECO:0000256" key="9">
    <source>
        <dbReference type="SAM" id="MobiDB-lite"/>
    </source>
</evidence>
<evidence type="ECO:0000256" key="2">
    <source>
        <dbReference type="ARBA" id="ARBA00022723"/>
    </source>
</evidence>
<comment type="subcellular location">
    <subcellularLocation>
        <location evidence="1">Nucleus</location>
    </subcellularLocation>
</comment>
<keyword evidence="4" id="KW-0862">Zinc</keyword>
<reference evidence="11 12" key="1">
    <citation type="submission" date="2020-09" db="EMBL/GenBank/DDBJ databases">
        <title>De no assembly of potato wild relative species, Solanum commersonii.</title>
        <authorList>
            <person name="Cho K."/>
        </authorList>
    </citation>
    <scope>NUCLEOTIDE SEQUENCE [LARGE SCALE GENOMIC DNA]</scope>
    <source>
        <strain evidence="11">LZ3.2</strain>
        <tissue evidence="11">Leaf</tissue>
    </source>
</reference>